<name>A0A5B7H0J7_PORTR</name>
<dbReference type="Proteomes" id="UP000324222">
    <property type="component" value="Unassembled WGS sequence"/>
</dbReference>
<sequence length="61" mass="6793">MMWPALADTADTVQELPIQRPDSGVIPGHLYHQDQSFSCVRSTNTSVCALLKFTFIGGYYN</sequence>
<organism evidence="1 2">
    <name type="scientific">Portunus trituberculatus</name>
    <name type="common">Swimming crab</name>
    <name type="synonym">Neptunus trituberculatus</name>
    <dbReference type="NCBI Taxonomy" id="210409"/>
    <lineage>
        <taxon>Eukaryota</taxon>
        <taxon>Metazoa</taxon>
        <taxon>Ecdysozoa</taxon>
        <taxon>Arthropoda</taxon>
        <taxon>Crustacea</taxon>
        <taxon>Multicrustacea</taxon>
        <taxon>Malacostraca</taxon>
        <taxon>Eumalacostraca</taxon>
        <taxon>Eucarida</taxon>
        <taxon>Decapoda</taxon>
        <taxon>Pleocyemata</taxon>
        <taxon>Brachyura</taxon>
        <taxon>Eubrachyura</taxon>
        <taxon>Portunoidea</taxon>
        <taxon>Portunidae</taxon>
        <taxon>Portuninae</taxon>
        <taxon>Portunus</taxon>
    </lineage>
</organism>
<protein>
    <submittedName>
        <fullName evidence="1">Uncharacterized protein</fullName>
    </submittedName>
</protein>
<proteinExistence type="predicted"/>
<keyword evidence="2" id="KW-1185">Reference proteome</keyword>
<accession>A0A5B7H0J7</accession>
<evidence type="ECO:0000313" key="1">
    <source>
        <dbReference type="EMBL" id="MPC63366.1"/>
    </source>
</evidence>
<gene>
    <name evidence="1" type="ORF">E2C01_057464</name>
</gene>
<dbReference type="EMBL" id="VSRR010020712">
    <property type="protein sequence ID" value="MPC63366.1"/>
    <property type="molecule type" value="Genomic_DNA"/>
</dbReference>
<dbReference type="AlphaFoldDB" id="A0A5B7H0J7"/>
<comment type="caution">
    <text evidence="1">The sequence shown here is derived from an EMBL/GenBank/DDBJ whole genome shotgun (WGS) entry which is preliminary data.</text>
</comment>
<evidence type="ECO:0000313" key="2">
    <source>
        <dbReference type="Proteomes" id="UP000324222"/>
    </source>
</evidence>
<reference evidence="1 2" key="1">
    <citation type="submission" date="2019-05" db="EMBL/GenBank/DDBJ databases">
        <title>Another draft genome of Portunus trituberculatus and its Hox gene families provides insights of decapod evolution.</title>
        <authorList>
            <person name="Jeong J.-H."/>
            <person name="Song I."/>
            <person name="Kim S."/>
            <person name="Choi T."/>
            <person name="Kim D."/>
            <person name="Ryu S."/>
            <person name="Kim W."/>
        </authorList>
    </citation>
    <scope>NUCLEOTIDE SEQUENCE [LARGE SCALE GENOMIC DNA]</scope>
    <source>
        <tissue evidence="1">Muscle</tissue>
    </source>
</reference>